<sequence>MTGQRTGVDFSSGKWLLNELDCPKNSKDKMTSESLAFFRKSLGDRLFYINDVNGLLVTRKIHLNPNRFKLKELKDGTGFDFFINISTKKNKSDFSTIELYQDDSESGKNEAVVILEIYDLNLQQIIYSQNVVGITHKGNTKSMWETEKSSKLIDNVTFYKNANKLMLGALKRIFKDLKKRSIK</sequence>
<reference evidence="1 2" key="1">
    <citation type="submission" date="2021-03" db="EMBL/GenBank/DDBJ databases">
        <title>Flavobacterium Flabelliformis Sp. Nov. And Flavobacterium Geliluteum Sp. Nov., Two Novel Multidrug Resistant Psychrophilic Species Isolated From Antarctica.</title>
        <authorList>
            <person name="Kralova S."/>
            <person name="Busse H.J."/>
            <person name="Bezdicek M."/>
            <person name="Nykrynova M."/>
            <person name="Kroupova E."/>
            <person name="Krsek D."/>
            <person name="Sedlacek I."/>
        </authorList>
    </citation>
    <scope>NUCLEOTIDE SEQUENCE [LARGE SCALE GENOMIC DNA]</scope>
    <source>
        <strain evidence="1 2">P7388</strain>
    </source>
</reference>
<accession>A0A940XBE0</accession>
<dbReference type="EMBL" id="JAGFBV010000001">
    <property type="protein sequence ID" value="MBP4136670.1"/>
    <property type="molecule type" value="Genomic_DNA"/>
</dbReference>
<keyword evidence="2" id="KW-1185">Reference proteome</keyword>
<comment type="caution">
    <text evidence="1">The sequence shown here is derived from an EMBL/GenBank/DDBJ whole genome shotgun (WGS) entry which is preliminary data.</text>
</comment>
<organism evidence="1 2">
    <name type="scientific">Flavobacterium geliluteum</name>
    <dbReference type="NCBI Taxonomy" id="2816120"/>
    <lineage>
        <taxon>Bacteria</taxon>
        <taxon>Pseudomonadati</taxon>
        <taxon>Bacteroidota</taxon>
        <taxon>Flavobacteriia</taxon>
        <taxon>Flavobacteriales</taxon>
        <taxon>Flavobacteriaceae</taxon>
        <taxon>Flavobacterium</taxon>
    </lineage>
</organism>
<gene>
    <name evidence="1" type="ORF">J3495_01095</name>
</gene>
<protein>
    <submittedName>
        <fullName evidence="1">Uncharacterized protein</fullName>
    </submittedName>
</protein>
<proteinExistence type="predicted"/>
<name>A0A940XBE0_9FLAO</name>
<dbReference type="Proteomes" id="UP000675047">
    <property type="component" value="Unassembled WGS sequence"/>
</dbReference>
<dbReference type="RefSeq" id="WP_210664713.1">
    <property type="nucleotide sequence ID" value="NZ_JAGFBV010000001.1"/>
</dbReference>
<dbReference type="AlphaFoldDB" id="A0A940XBE0"/>
<evidence type="ECO:0000313" key="1">
    <source>
        <dbReference type="EMBL" id="MBP4136670.1"/>
    </source>
</evidence>
<evidence type="ECO:0000313" key="2">
    <source>
        <dbReference type="Proteomes" id="UP000675047"/>
    </source>
</evidence>